<feature type="compositionally biased region" description="Pro residues" evidence="1">
    <location>
        <begin position="63"/>
        <end position="73"/>
    </location>
</feature>
<gene>
    <name evidence="2" type="ORF">CEXT_545811</name>
</gene>
<name>A0AAV4V0Y3_CAEEX</name>
<keyword evidence="3" id="KW-1185">Reference proteome</keyword>
<dbReference type="AlphaFoldDB" id="A0AAV4V0Y3"/>
<accession>A0AAV4V0Y3</accession>
<feature type="region of interest" description="Disordered" evidence="1">
    <location>
        <begin position="48"/>
        <end position="78"/>
    </location>
</feature>
<organism evidence="2 3">
    <name type="scientific">Caerostris extrusa</name>
    <name type="common">Bark spider</name>
    <name type="synonym">Caerostris bankana</name>
    <dbReference type="NCBI Taxonomy" id="172846"/>
    <lineage>
        <taxon>Eukaryota</taxon>
        <taxon>Metazoa</taxon>
        <taxon>Ecdysozoa</taxon>
        <taxon>Arthropoda</taxon>
        <taxon>Chelicerata</taxon>
        <taxon>Arachnida</taxon>
        <taxon>Araneae</taxon>
        <taxon>Araneomorphae</taxon>
        <taxon>Entelegynae</taxon>
        <taxon>Araneoidea</taxon>
        <taxon>Araneidae</taxon>
        <taxon>Caerostris</taxon>
    </lineage>
</organism>
<protein>
    <submittedName>
        <fullName evidence="2">Uncharacterized protein</fullName>
    </submittedName>
</protein>
<dbReference type="EMBL" id="BPLR01013764">
    <property type="protein sequence ID" value="GIY63620.1"/>
    <property type="molecule type" value="Genomic_DNA"/>
</dbReference>
<comment type="caution">
    <text evidence="2">The sequence shown here is derived from an EMBL/GenBank/DDBJ whole genome shotgun (WGS) entry which is preliminary data.</text>
</comment>
<sequence length="154" mass="17639">MQNSYIPMLPSNSYDSRPQTYFLDQVVPSISKEFLLEKPSYLNLVKKRPSTHIPSSPTNYNQPPTPDNPPPSPGTAEIGIHEKIHPVQEIIGRKLRYSAFIKVISTCDKSINFCVPTRQHKSPPQLDTERNYSRRQRIPKSVEQLSYNKFGSKL</sequence>
<feature type="region of interest" description="Disordered" evidence="1">
    <location>
        <begin position="118"/>
        <end position="140"/>
    </location>
</feature>
<reference evidence="2 3" key="1">
    <citation type="submission" date="2021-06" db="EMBL/GenBank/DDBJ databases">
        <title>Caerostris extrusa draft genome.</title>
        <authorList>
            <person name="Kono N."/>
            <person name="Arakawa K."/>
        </authorList>
    </citation>
    <scope>NUCLEOTIDE SEQUENCE [LARGE SCALE GENOMIC DNA]</scope>
</reference>
<evidence type="ECO:0000313" key="3">
    <source>
        <dbReference type="Proteomes" id="UP001054945"/>
    </source>
</evidence>
<evidence type="ECO:0000256" key="1">
    <source>
        <dbReference type="SAM" id="MobiDB-lite"/>
    </source>
</evidence>
<evidence type="ECO:0000313" key="2">
    <source>
        <dbReference type="EMBL" id="GIY63620.1"/>
    </source>
</evidence>
<dbReference type="Proteomes" id="UP001054945">
    <property type="component" value="Unassembled WGS sequence"/>
</dbReference>
<proteinExistence type="predicted"/>